<keyword evidence="2" id="KW-1185">Reference proteome</keyword>
<sequence length="213" mass="23962">MNKCEGAIFDLDGTLLDSMGIWHQIDVDFLAKRGFEVPEDYQRVITPMGSFDAAVYTIERFALDETPGGLIQEWLDMAYEAYSELLPLKPYAYDYVEKLHQTGRRLAIATSSERYLVMPALERTGLLPMLDTVVTVKDVSRGKGFPDIYEKAAGDLGLAPEKCAVYEDIIEGIRGAKAGGFLAVGVYERQYKGSYEEMKQESDVYIHSFEELI</sequence>
<dbReference type="InterPro" id="IPR051806">
    <property type="entry name" value="HAD-like_SPP"/>
</dbReference>
<dbReference type="PANTHER" id="PTHR43481:SF4">
    <property type="entry name" value="GLYCEROL-1-PHOSPHATE PHOSPHOHYDROLASE 1-RELATED"/>
    <property type="match status" value="1"/>
</dbReference>
<name>A0A7G9GHX5_9FIRM</name>
<gene>
    <name evidence="1" type="ORF">H9Q79_02935</name>
</gene>
<dbReference type="AlphaFoldDB" id="A0A7G9GHX5"/>
<organism evidence="1 2">
    <name type="scientific">Wansuia hejianensis</name>
    <dbReference type="NCBI Taxonomy" id="2763667"/>
    <lineage>
        <taxon>Bacteria</taxon>
        <taxon>Bacillati</taxon>
        <taxon>Bacillota</taxon>
        <taxon>Clostridia</taxon>
        <taxon>Lachnospirales</taxon>
        <taxon>Lachnospiraceae</taxon>
        <taxon>Wansuia</taxon>
    </lineage>
</organism>
<dbReference type="NCBIfam" id="TIGR01509">
    <property type="entry name" value="HAD-SF-IA-v3"/>
    <property type="match status" value="1"/>
</dbReference>
<dbReference type="KEGG" id="whj:H9Q79_02935"/>
<accession>A0A7G9GHX5</accession>
<dbReference type="InterPro" id="IPR023214">
    <property type="entry name" value="HAD_sf"/>
</dbReference>
<dbReference type="GO" id="GO:0050308">
    <property type="term" value="F:sugar-phosphatase activity"/>
    <property type="evidence" value="ECO:0007669"/>
    <property type="project" value="TreeGrafter"/>
</dbReference>
<protein>
    <submittedName>
        <fullName evidence="1">HAD family phosphatase</fullName>
    </submittedName>
</protein>
<evidence type="ECO:0000313" key="1">
    <source>
        <dbReference type="EMBL" id="QNM10407.1"/>
    </source>
</evidence>
<dbReference type="SFLD" id="SFLDS00003">
    <property type="entry name" value="Haloacid_Dehalogenase"/>
    <property type="match status" value="1"/>
</dbReference>
<proteinExistence type="predicted"/>
<dbReference type="InterPro" id="IPR023198">
    <property type="entry name" value="PGP-like_dom2"/>
</dbReference>
<dbReference type="Gene3D" id="3.40.50.1000">
    <property type="entry name" value="HAD superfamily/HAD-like"/>
    <property type="match status" value="1"/>
</dbReference>
<dbReference type="Gene3D" id="1.10.150.240">
    <property type="entry name" value="Putative phosphatase, domain 2"/>
    <property type="match status" value="1"/>
</dbReference>
<dbReference type="InterPro" id="IPR006439">
    <property type="entry name" value="HAD-SF_hydro_IA"/>
</dbReference>
<dbReference type="SFLD" id="SFLDG01129">
    <property type="entry name" value="C1.5:_HAD__Beta-PGM__Phosphata"/>
    <property type="match status" value="1"/>
</dbReference>
<dbReference type="PANTHER" id="PTHR43481">
    <property type="entry name" value="FRUCTOSE-1-PHOSPHATE PHOSPHATASE"/>
    <property type="match status" value="1"/>
</dbReference>
<dbReference type="InterPro" id="IPR036412">
    <property type="entry name" value="HAD-like_sf"/>
</dbReference>
<evidence type="ECO:0000313" key="2">
    <source>
        <dbReference type="Proteomes" id="UP000515860"/>
    </source>
</evidence>
<dbReference type="SUPFAM" id="SSF56784">
    <property type="entry name" value="HAD-like"/>
    <property type="match status" value="1"/>
</dbReference>
<dbReference type="CDD" id="cd07505">
    <property type="entry name" value="HAD_BPGM-like"/>
    <property type="match status" value="1"/>
</dbReference>
<dbReference type="Proteomes" id="UP000515860">
    <property type="component" value="Chromosome"/>
</dbReference>
<reference evidence="1 2" key="1">
    <citation type="submission" date="2020-08" db="EMBL/GenBank/DDBJ databases">
        <authorList>
            <person name="Liu C."/>
            <person name="Sun Q."/>
        </authorList>
    </citation>
    <scope>NUCLEOTIDE SEQUENCE [LARGE SCALE GENOMIC DNA]</scope>
    <source>
        <strain evidence="1 2">NSJ-29</strain>
    </source>
</reference>
<dbReference type="EMBL" id="CP060635">
    <property type="protein sequence ID" value="QNM10407.1"/>
    <property type="molecule type" value="Genomic_DNA"/>
</dbReference>
<dbReference type="Pfam" id="PF00702">
    <property type="entry name" value="Hydrolase"/>
    <property type="match status" value="1"/>
</dbReference>